<dbReference type="InterPro" id="IPR020841">
    <property type="entry name" value="PKS_Beta-ketoAc_synthase_dom"/>
</dbReference>
<keyword evidence="6" id="KW-0808">Transferase</keyword>
<dbReference type="PROSITE" id="PS50075">
    <property type="entry name" value="CARRIER"/>
    <property type="match status" value="2"/>
</dbReference>
<dbReference type="SUPFAM" id="SSF53901">
    <property type="entry name" value="Thiolase-like"/>
    <property type="match status" value="1"/>
</dbReference>
<dbReference type="Proteomes" id="UP001620295">
    <property type="component" value="Unassembled WGS sequence"/>
</dbReference>
<dbReference type="CDD" id="cd02440">
    <property type="entry name" value="AdoMet_MTases"/>
    <property type="match status" value="1"/>
</dbReference>
<dbReference type="Pfam" id="PF00550">
    <property type="entry name" value="PP-binding"/>
    <property type="match status" value="2"/>
</dbReference>
<dbReference type="InterPro" id="IPR016039">
    <property type="entry name" value="Thiolase-like"/>
</dbReference>
<dbReference type="PANTHER" id="PTHR43775:SF37">
    <property type="entry name" value="SI:DKEY-61P9.11"/>
    <property type="match status" value="1"/>
</dbReference>
<dbReference type="InterPro" id="IPR014031">
    <property type="entry name" value="Ketoacyl_synth_C"/>
</dbReference>
<organism evidence="13 14">
    <name type="scientific">Streptomyces milbemycinicus</name>
    <dbReference type="NCBI Taxonomy" id="476552"/>
    <lineage>
        <taxon>Bacteria</taxon>
        <taxon>Bacillati</taxon>
        <taxon>Actinomycetota</taxon>
        <taxon>Actinomycetes</taxon>
        <taxon>Kitasatosporales</taxon>
        <taxon>Streptomycetaceae</taxon>
        <taxon>Streptomyces</taxon>
    </lineage>
</organism>
<keyword evidence="9" id="KW-0012">Acyltransferase</keyword>
<evidence type="ECO:0000256" key="4">
    <source>
        <dbReference type="ARBA" id="ARBA00022490"/>
    </source>
</evidence>
<dbReference type="Gene3D" id="1.10.1200.10">
    <property type="entry name" value="ACP-like"/>
    <property type="match status" value="2"/>
</dbReference>
<feature type="domain" description="Carrier" evidence="11">
    <location>
        <begin position="1"/>
        <end position="76"/>
    </location>
</feature>
<dbReference type="PANTHER" id="PTHR43775">
    <property type="entry name" value="FATTY ACID SYNTHASE"/>
    <property type="match status" value="1"/>
</dbReference>
<sequence length="1222" mass="130384">MSPHVKQTLSELAARVLDASPERVAEASFQELGLGLVAAVELTEEVNARFGTALPTSAVTEAGDLGRLAERVEATLARQAAPPEAVAVIGMHCRTAGAADPEELWEVISEGRDCTGPVADPVALSLFREHFPDAAVPAYGAMAEAECFDPAFFRISPREAAAMDAAQRVLLESCYHALEDAAQDASALRGRAVATVVGSTGLAPQSEYSAHALMGSDTSIMAARLAYHLDLAGPALTVDTACSSSLVAVDIARRLLLSGEAELALAAGVYVVNHPGTFVTMEALGTVSPRRTCRPFDAEADGMLVGDGVGVLVLKRLSDAVRDNDRILGVIRGSGTNQDGRTSGITSPSSTAQSALLREVYRRSGVDMGRLRYVEAHGTGTSLGDPIEVHGLTEAFEEFTERRQFCAIGSVKANIGHTMGAAGVLGAIKVLLCLRYGKLPPAANFRDENKHVDFADSPVYVNREPADWAPDDTGPRLAGVSSFGYSGTNAHVIIEEYPAAERRAPAPPRRQLVPLSAKTDPQLRRKAGALAARLRDEKPGDEKPGDAALRDVAYTLQVGREAFPERLAVSADSMSELIERLEAFAGGADAARGTHRGRAPEDRTGGQAPTAAGRDVDELAAAWVTGAAVDWPRLHTGGAPRRIQLPGHPFEREVFRHVWADGAPADAPGHDTAPPRPAAGAVPSVLVELDAAAEEHLRADPSAADIEAALRSDVMVRELAKVCREMLFASLRRMEVFQAPGERHGAPELIRRLGVVDEHTSLFRALLGILTDDGLLRAEGEELVTTDRVADPALVCWEPDRLAALKREVTGHYPEMEGYFRLLTSCLEEFPAILTGRRKAHEVLFPDGSFDAVEAVYHSDQDTNALVAQLVAAYARARLARDPGAEVSVLEIGAGTGGTTAKVLPALDGLQDRLRYAYTDISRSFTLYGRNRYAKDHPFLSFQQLDIESPPAEQGFEAGAYDVVLACNVLHATRRIDDSLAHARQLLRPGGVLILLETTRVQEFFTLTFGLMAGWWAFQDHERRLPGSPLLSVALWRQALEQGGFRAVRSLSLAPVREDQAYQAVVLAENEGALTDTTAALPPLPAQPPVAAPVTVPAEPPVAAEPVPATDHVPATDPVPVAEAAEATEAAAGSLQAMVVDAWREVLGVASAGPEDDFQELGGDSILATQVISRLKSGFPIELDLGELFQARTLADMVAMLEAELVERIEELPEDTVATLLA</sequence>
<dbReference type="Pfam" id="PF22336">
    <property type="entry name" value="RhiE-like_linker"/>
    <property type="match status" value="1"/>
</dbReference>
<dbReference type="InterPro" id="IPR013217">
    <property type="entry name" value="Methyltransf_12"/>
</dbReference>
<evidence type="ECO:0000256" key="10">
    <source>
        <dbReference type="SAM" id="MobiDB-lite"/>
    </source>
</evidence>
<dbReference type="Pfam" id="PF00109">
    <property type="entry name" value="ketoacyl-synt"/>
    <property type="match status" value="1"/>
</dbReference>
<dbReference type="Gene3D" id="3.40.47.10">
    <property type="match status" value="1"/>
</dbReference>
<evidence type="ECO:0000256" key="3">
    <source>
        <dbReference type="ARBA" id="ARBA00022450"/>
    </source>
</evidence>
<evidence type="ECO:0000256" key="2">
    <source>
        <dbReference type="ARBA" id="ARBA00004792"/>
    </source>
</evidence>
<dbReference type="InterPro" id="IPR054514">
    <property type="entry name" value="RhiE-like_linker"/>
</dbReference>
<feature type="domain" description="Ketosynthase family 3 (KS3)" evidence="12">
    <location>
        <begin position="83"/>
        <end position="496"/>
    </location>
</feature>
<dbReference type="InterPro" id="IPR029063">
    <property type="entry name" value="SAM-dependent_MTases_sf"/>
</dbReference>
<evidence type="ECO:0000313" key="13">
    <source>
        <dbReference type="EMBL" id="MFK4270002.1"/>
    </source>
</evidence>
<dbReference type="PROSITE" id="PS52004">
    <property type="entry name" value="KS3_2"/>
    <property type="match status" value="1"/>
</dbReference>
<dbReference type="Gene3D" id="3.40.50.150">
    <property type="entry name" value="Vaccinia Virus protein VP39"/>
    <property type="match status" value="1"/>
</dbReference>
<dbReference type="InterPro" id="IPR014030">
    <property type="entry name" value="Ketoacyl_synth_N"/>
</dbReference>
<keyword evidence="8" id="KW-0511">Multifunctional enzyme</keyword>
<evidence type="ECO:0000259" key="11">
    <source>
        <dbReference type="PROSITE" id="PS50075"/>
    </source>
</evidence>
<keyword evidence="3" id="KW-0596">Phosphopantetheine</keyword>
<keyword evidence="5" id="KW-0597">Phosphoprotein</keyword>
<feature type="domain" description="Carrier" evidence="11">
    <location>
        <begin position="1130"/>
        <end position="1205"/>
    </location>
</feature>
<gene>
    <name evidence="13" type="ORF">ACI2L5_34470</name>
</gene>
<protein>
    <submittedName>
        <fullName evidence="13">Beta-ketoacyl synthase N-terminal-like domain-containing protein</fullName>
    </submittedName>
</protein>
<reference evidence="13 14" key="1">
    <citation type="submission" date="2024-11" db="EMBL/GenBank/DDBJ databases">
        <title>The Natural Products Discovery Center: Release of the First 8490 Sequenced Strains for Exploring Actinobacteria Biosynthetic Diversity.</title>
        <authorList>
            <person name="Kalkreuter E."/>
            <person name="Kautsar S.A."/>
            <person name="Yang D."/>
            <person name="Bader C.D."/>
            <person name="Teijaro C.N."/>
            <person name="Fluegel L."/>
            <person name="Davis C.M."/>
            <person name="Simpson J.R."/>
            <person name="Lauterbach L."/>
            <person name="Steele A.D."/>
            <person name="Gui C."/>
            <person name="Meng S."/>
            <person name="Li G."/>
            <person name="Viehrig K."/>
            <person name="Ye F."/>
            <person name="Su P."/>
            <person name="Kiefer A.F."/>
            <person name="Nichols A."/>
            <person name="Cepeda A.J."/>
            <person name="Yan W."/>
            <person name="Fan B."/>
            <person name="Jiang Y."/>
            <person name="Adhikari A."/>
            <person name="Zheng C.-J."/>
            <person name="Schuster L."/>
            <person name="Cowan T.M."/>
            <person name="Smanski M.J."/>
            <person name="Chevrette M.G."/>
            <person name="De Carvalho L.P.S."/>
            <person name="Shen B."/>
        </authorList>
    </citation>
    <scope>NUCLEOTIDE SEQUENCE [LARGE SCALE GENOMIC DNA]</scope>
    <source>
        <strain evidence="13 14">NPDC020863</strain>
    </source>
</reference>
<keyword evidence="4" id="KW-0963">Cytoplasm</keyword>
<dbReference type="SUPFAM" id="SSF53335">
    <property type="entry name" value="S-adenosyl-L-methionine-dependent methyltransferases"/>
    <property type="match status" value="1"/>
</dbReference>
<dbReference type="RefSeq" id="WP_404747875.1">
    <property type="nucleotide sequence ID" value="NZ_JBJDQH010000012.1"/>
</dbReference>
<accession>A0ABW8LVQ2</accession>
<dbReference type="PROSITE" id="PS00606">
    <property type="entry name" value="KS3_1"/>
    <property type="match status" value="1"/>
</dbReference>
<dbReference type="InterPro" id="IPR009081">
    <property type="entry name" value="PP-bd_ACP"/>
</dbReference>
<comment type="caution">
    <text evidence="13">The sequence shown here is derived from an EMBL/GenBank/DDBJ whole genome shotgun (WGS) entry which is preliminary data.</text>
</comment>
<dbReference type="EMBL" id="JBJDQH010000012">
    <property type="protein sequence ID" value="MFK4270002.1"/>
    <property type="molecule type" value="Genomic_DNA"/>
</dbReference>
<evidence type="ECO:0000256" key="6">
    <source>
        <dbReference type="ARBA" id="ARBA00022679"/>
    </source>
</evidence>
<evidence type="ECO:0000313" key="14">
    <source>
        <dbReference type="Proteomes" id="UP001620295"/>
    </source>
</evidence>
<comment type="pathway">
    <text evidence="2">Antibiotic biosynthesis.</text>
</comment>
<dbReference type="Pfam" id="PF02801">
    <property type="entry name" value="Ketoacyl-synt_C"/>
    <property type="match status" value="1"/>
</dbReference>
<evidence type="ECO:0000256" key="1">
    <source>
        <dbReference type="ARBA" id="ARBA00004496"/>
    </source>
</evidence>
<comment type="subcellular location">
    <subcellularLocation>
        <location evidence="1">Cytoplasm</location>
    </subcellularLocation>
</comment>
<dbReference type="PROSITE" id="PS00012">
    <property type="entry name" value="PHOSPHOPANTETHEINE"/>
    <property type="match status" value="1"/>
</dbReference>
<name>A0ABW8LVQ2_9ACTN</name>
<feature type="region of interest" description="Disordered" evidence="10">
    <location>
        <begin position="588"/>
        <end position="614"/>
    </location>
</feature>
<dbReference type="Pfam" id="PF08242">
    <property type="entry name" value="Methyltransf_12"/>
    <property type="match status" value="1"/>
</dbReference>
<dbReference type="SUPFAM" id="SSF47336">
    <property type="entry name" value="ACP-like"/>
    <property type="match status" value="2"/>
</dbReference>
<evidence type="ECO:0000256" key="9">
    <source>
        <dbReference type="ARBA" id="ARBA00023315"/>
    </source>
</evidence>
<dbReference type="Gene3D" id="1.10.1240.100">
    <property type="match status" value="1"/>
</dbReference>
<proteinExistence type="predicted"/>
<dbReference type="InterPro" id="IPR050091">
    <property type="entry name" value="PKS_NRPS_Biosynth_Enz"/>
</dbReference>
<dbReference type="SMART" id="SM00825">
    <property type="entry name" value="PKS_KS"/>
    <property type="match status" value="1"/>
</dbReference>
<dbReference type="SMART" id="SM01294">
    <property type="entry name" value="PKS_PP_betabranch"/>
    <property type="match status" value="1"/>
</dbReference>
<dbReference type="SMART" id="SM00823">
    <property type="entry name" value="PKS_PP"/>
    <property type="match status" value="2"/>
</dbReference>
<dbReference type="InterPro" id="IPR020806">
    <property type="entry name" value="PKS_PP-bd"/>
</dbReference>
<dbReference type="InterPro" id="IPR018201">
    <property type="entry name" value="Ketoacyl_synth_AS"/>
</dbReference>
<evidence type="ECO:0000256" key="7">
    <source>
        <dbReference type="ARBA" id="ARBA00022737"/>
    </source>
</evidence>
<evidence type="ECO:0000256" key="8">
    <source>
        <dbReference type="ARBA" id="ARBA00023268"/>
    </source>
</evidence>
<keyword evidence="14" id="KW-1185">Reference proteome</keyword>
<dbReference type="InterPro" id="IPR006162">
    <property type="entry name" value="Ppantetheine_attach_site"/>
</dbReference>
<dbReference type="InterPro" id="IPR036736">
    <property type="entry name" value="ACP-like_sf"/>
</dbReference>
<evidence type="ECO:0000256" key="5">
    <source>
        <dbReference type="ARBA" id="ARBA00022553"/>
    </source>
</evidence>
<dbReference type="CDD" id="cd00833">
    <property type="entry name" value="PKS"/>
    <property type="match status" value="1"/>
</dbReference>
<evidence type="ECO:0000259" key="12">
    <source>
        <dbReference type="PROSITE" id="PS52004"/>
    </source>
</evidence>
<keyword evidence="7" id="KW-0677">Repeat</keyword>